<keyword evidence="3" id="KW-1185">Reference proteome</keyword>
<reference evidence="2 3" key="1">
    <citation type="submission" date="2023-02" db="EMBL/GenBank/DDBJ databases">
        <title>Dictyobacter halimunensis sp. nov., a new member of the class Ktedonobacteria from forest soil in a geothermal area.</title>
        <authorList>
            <person name="Rachmania M.K."/>
            <person name="Ningsih F."/>
            <person name="Sakai Y."/>
            <person name="Yabe S."/>
            <person name="Yokota A."/>
            <person name="Sjamsuridzal W."/>
        </authorList>
    </citation>
    <scope>NUCLEOTIDE SEQUENCE [LARGE SCALE GENOMIC DNA]</scope>
    <source>
        <strain evidence="2 3">S3.2.2.5</strain>
    </source>
</reference>
<evidence type="ECO:0000313" key="3">
    <source>
        <dbReference type="Proteomes" id="UP001344906"/>
    </source>
</evidence>
<comment type="caution">
    <text evidence="2">The sequence shown here is derived from an EMBL/GenBank/DDBJ whole genome shotgun (WGS) entry which is preliminary data.</text>
</comment>
<proteinExistence type="predicted"/>
<dbReference type="Proteomes" id="UP001344906">
    <property type="component" value="Unassembled WGS sequence"/>
</dbReference>
<keyword evidence="1" id="KW-0812">Transmembrane</keyword>
<name>A0ABQ6FU86_9CHLR</name>
<evidence type="ECO:0000256" key="1">
    <source>
        <dbReference type="SAM" id="Phobius"/>
    </source>
</evidence>
<keyword evidence="1" id="KW-0472">Membrane</keyword>
<evidence type="ECO:0000313" key="2">
    <source>
        <dbReference type="EMBL" id="GLV56602.1"/>
    </source>
</evidence>
<gene>
    <name evidence="2" type="ORF">KDH_34410</name>
</gene>
<feature type="transmembrane region" description="Helical" evidence="1">
    <location>
        <begin position="92"/>
        <end position="115"/>
    </location>
</feature>
<keyword evidence="1" id="KW-1133">Transmembrane helix</keyword>
<sequence length="129" mass="14638">MRMKLVRRPRPRSITTFAIFELMGSLGCLVLLPFTVAGSRDFIALLLGAVLGFVVVFGLWTVQYWAYWATVVYECSEVLYELYLLTTPEYRNIIHMFGPIFGIAMSALALGYLFLDRSIKPVFNRAALS</sequence>
<accession>A0ABQ6FU86</accession>
<feature type="transmembrane region" description="Helical" evidence="1">
    <location>
        <begin position="12"/>
        <end position="36"/>
    </location>
</feature>
<protein>
    <submittedName>
        <fullName evidence="2">Uncharacterized protein</fullName>
    </submittedName>
</protein>
<feature type="transmembrane region" description="Helical" evidence="1">
    <location>
        <begin position="42"/>
        <end position="60"/>
    </location>
</feature>
<organism evidence="2 3">
    <name type="scientific">Dictyobacter halimunensis</name>
    <dbReference type="NCBI Taxonomy" id="3026934"/>
    <lineage>
        <taxon>Bacteria</taxon>
        <taxon>Bacillati</taxon>
        <taxon>Chloroflexota</taxon>
        <taxon>Ktedonobacteria</taxon>
        <taxon>Ktedonobacterales</taxon>
        <taxon>Dictyobacteraceae</taxon>
        <taxon>Dictyobacter</taxon>
    </lineage>
</organism>
<dbReference type="EMBL" id="BSRI01000002">
    <property type="protein sequence ID" value="GLV56602.1"/>
    <property type="molecule type" value="Genomic_DNA"/>
</dbReference>